<evidence type="ECO:0000313" key="7">
    <source>
        <dbReference type="Proteomes" id="UP000269692"/>
    </source>
</evidence>
<dbReference type="OrthoDB" id="417271at2"/>
<evidence type="ECO:0000256" key="3">
    <source>
        <dbReference type="ARBA" id="ARBA00023004"/>
    </source>
</evidence>
<evidence type="ECO:0000256" key="2">
    <source>
        <dbReference type="ARBA" id="ARBA00022723"/>
    </source>
</evidence>
<keyword evidence="7" id="KW-1185">Reference proteome</keyword>
<comment type="caution">
    <text evidence="6">The sequence shown here is derived from an EMBL/GenBank/DDBJ whole genome shotgun (WGS) entry which is preliminary data.</text>
</comment>
<evidence type="ECO:0000313" key="6">
    <source>
        <dbReference type="EMBL" id="RLP81848.1"/>
    </source>
</evidence>
<dbReference type="EMBL" id="RCTF01000001">
    <property type="protein sequence ID" value="RLP81848.1"/>
    <property type="molecule type" value="Genomic_DNA"/>
</dbReference>
<protein>
    <recommendedName>
        <fullName evidence="5">Cytochrome c domain-containing protein</fullName>
    </recommendedName>
</protein>
<dbReference type="Gene3D" id="1.10.760.10">
    <property type="entry name" value="Cytochrome c-like domain"/>
    <property type="match status" value="1"/>
</dbReference>
<name>A0A3L7AR15_9HYPH</name>
<evidence type="ECO:0000256" key="4">
    <source>
        <dbReference type="PROSITE-ProRule" id="PRU00433"/>
    </source>
</evidence>
<dbReference type="NCBIfam" id="NF040606">
    <property type="entry name" value="CytoC_perox"/>
    <property type="match status" value="1"/>
</dbReference>
<dbReference type="RefSeq" id="WP_121621662.1">
    <property type="nucleotide sequence ID" value="NZ_JACIIW010000004.1"/>
</dbReference>
<dbReference type="GO" id="GO:0046872">
    <property type="term" value="F:metal ion binding"/>
    <property type="evidence" value="ECO:0007669"/>
    <property type="project" value="UniProtKB-KW"/>
</dbReference>
<keyword evidence="1 4" id="KW-0349">Heme</keyword>
<dbReference type="PANTHER" id="PTHR30600">
    <property type="entry name" value="CYTOCHROME C PEROXIDASE-RELATED"/>
    <property type="match status" value="1"/>
</dbReference>
<feature type="domain" description="Cytochrome c" evidence="5">
    <location>
        <begin position="337"/>
        <end position="571"/>
    </location>
</feature>
<gene>
    <name evidence="6" type="ORF">D9R14_02340</name>
</gene>
<dbReference type="GO" id="GO:0020037">
    <property type="term" value="F:heme binding"/>
    <property type="evidence" value="ECO:0007669"/>
    <property type="project" value="InterPro"/>
</dbReference>
<sequence length="574" mass="61456">MARRIFGVIAVILFVGAVVAGLELYLTRPAPPPAPQPPDEQTALLPPTFLDQGWSGEMREAFYYTPQGSRLLPYAFLLALEQPGREALFLDDRHIAAMGFLPAPAASVRNPDRLPVGFAKDPAPGGPTGPMVGLTCAACHTGEVTLAGARVWIDGGAALGDFQMLMTRLSKALDATLADPVKFARFAARLKEVPQAVRPLLEATATELRRIEAAAYTPHPYGRGRLDAFGHILNAVAAEALQQDANFRIPDAPVSYPFLWTTPAQRYVQWNGVAGNPIGRNLGEVLGVFGHANLAGGNVAAFSSAALIDNLKQLEDWVATLKPPPFPQNLLGPVDPMLAATGAELFKTHCAGCHGGPEYRLTAPEETEGGRRWLAVTMVPQDVVKTDPKMLTNFAGRTAETGMLAPAFGGAPKVPAGGILLLTVNAMVENDLRARGITGDARKAYYGWRFAPGSDKPQAGWSAPLAYKAGPLAGIWATGPFLHNGSVPTVYDLLSPEDERPKAFYVGATRYDAKKLGFVSGEDELSAAEKAKAFRFDTALPGNSNAGHPFPEPRLKPQDRYAIIEYLKILEGPR</sequence>
<proteinExistence type="predicted"/>
<reference evidence="6 7" key="1">
    <citation type="submission" date="2018-10" db="EMBL/GenBank/DDBJ databases">
        <title>Xanthobacter tagetidis genome sequencing and assembly.</title>
        <authorList>
            <person name="Maclea K.S."/>
            <person name="Goen A.E."/>
            <person name="Fatima S.A."/>
        </authorList>
    </citation>
    <scope>NUCLEOTIDE SEQUENCE [LARGE SCALE GENOMIC DNA]</scope>
    <source>
        <strain evidence="6 7">ATCC 700314</strain>
    </source>
</reference>
<dbReference type="InterPro" id="IPR036909">
    <property type="entry name" value="Cyt_c-like_dom_sf"/>
</dbReference>
<accession>A0A3L7AR15</accession>
<dbReference type="GO" id="GO:0004130">
    <property type="term" value="F:cytochrome-c peroxidase activity"/>
    <property type="evidence" value="ECO:0007669"/>
    <property type="project" value="TreeGrafter"/>
</dbReference>
<dbReference type="Pfam" id="PF21419">
    <property type="entry name" value="RoxA-like_Cyt-c"/>
    <property type="match status" value="1"/>
</dbReference>
<dbReference type="AlphaFoldDB" id="A0A3L7AR15"/>
<dbReference type="PROSITE" id="PS51007">
    <property type="entry name" value="CYTC"/>
    <property type="match status" value="1"/>
</dbReference>
<evidence type="ECO:0000259" key="5">
    <source>
        <dbReference type="PROSITE" id="PS51007"/>
    </source>
</evidence>
<dbReference type="PANTHER" id="PTHR30600:SF9">
    <property type="entry name" value="BLR7738 PROTEIN"/>
    <property type="match status" value="1"/>
</dbReference>
<dbReference type="InterPro" id="IPR047758">
    <property type="entry name" value="CytoC_perox"/>
</dbReference>
<keyword evidence="2 4" id="KW-0479">Metal-binding</keyword>
<dbReference type="SUPFAM" id="SSF46626">
    <property type="entry name" value="Cytochrome c"/>
    <property type="match status" value="2"/>
</dbReference>
<keyword evidence="3 4" id="KW-0408">Iron</keyword>
<dbReference type="Proteomes" id="UP000269692">
    <property type="component" value="Unassembled WGS sequence"/>
</dbReference>
<dbReference type="InterPro" id="IPR009056">
    <property type="entry name" value="Cyt_c-like_dom"/>
</dbReference>
<dbReference type="InterPro" id="IPR051395">
    <property type="entry name" value="Cytochrome_c_Peroxidase/MauG"/>
</dbReference>
<organism evidence="6 7">
    <name type="scientific">Xanthobacter tagetidis</name>
    <dbReference type="NCBI Taxonomy" id="60216"/>
    <lineage>
        <taxon>Bacteria</taxon>
        <taxon>Pseudomonadati</taxon>
        <taxon>Pseudomonadota</taxon>
        <taxon>Alphaproteobacteria</taxon>
        <taxon>Hyphomicrobiales</taxon>
        <taxon>Xanthobacteraceae</taxon>
        <taxon>Xanthobacter</taxon>
    </lineage>
</organism>
<evidence type="ECO:0000256" key="1">
    <source>
        <dbReference type="ARBA" id="ARBA00022617"/>
    </source>
</evidence>
<dbReference type="GO" id="GO:0009055">
    <property type="term" value="F:electron transfer activity"/>
    <property type="evidence" value="ECO:0007669"/>
    <property type="project" value="InterPro"/>
</dbReference>